<evidence type="ECO:0000313" key="2">
    <source>
        <dbReference type="Proteomes" id="UP001597534"/>
    </source>
</evidence>
<reference evidence="2" key="1">
    <citation type="journal article" date="2019" name="Int. J. Syst. Evol. Microbiol.">
        <title>The Global Catalogue of Microorganisms (GCM) 10K type strain sequencing project: providing services to taxonomists for standard genome sequencing and annotation.</title>
        <authorList>
            <consortium name="The Broad Institute Genomics Platform"/>
            <consortium name="The Broad Institute Genome Sequencing Center for Infectious Disease"/>
            <person name="Wu L."/>
            <person name="Ma J."/>
        </authorList>
    </citation>
    <scope>NUCLEOTIDE SEQUENCE [LARGE SCALE GENOMIC DNA]</scope>
    <source>
        <strain evidence="2">KCTC 22671</strain>
    </source>
</reference>
<keyword evidence="2" id="KW-1185">Reference proteome</keyword>
<comment type="caution">
    <text evidence="1">The sequence shown here is derived from an EMBL/GenBank/DDBJ whole genome shotgun (WGS) entry which is preliminary data.</text>
</comment>
<accession>A0ABW5YKP0</accession>
<dbReference type="InterPro" id="IPR045607">
    <property type="entry name" value="DUF6452"/>
</dbReference>
<protein>
    <submittedName>
        <fullName evidence="1">DUF6452 family protein</fullName>
    </submittedName>
</protein>
<dbReference type="Pfam" id="PF20050">
    <property type="entry name" value="DUF6452"/>
    <property type="match status" value="1"/>
</dbReference>
<organism evidence="1 2">
    <name type="scientific">Flavobacterium chuncheonense</name>
    <dbReference type="NCBI Taxonomy" id="2026653"/>
    <lineage>
        <taxon>Bacteria</taxon>
        <taxon>Pseudomonadati</taxon>
        <taxon>Bacteroidota</taxon>
        <taxon>Flavobacteriia</taxon>
        <taxon>Flavobacteriales</taxon>
        <taxon>Flavobacteriaceae</taxon>
        <taxon>Flavobacterium</taxon>
    </lineage>
</organism>
<name>A0ABW5YKP0_9FLAO</name>
<dbReference type="RefSeq" id="WP_379811068.1">
    <property type="nucleotide sequence ID" value="NZ_JBHUPC010000012.1"/>
</dbReference>
<gene>
    <name evidence="1" type="ORF">ACFS5J_05570</name>
</gene>
<proteinExistence type="predicted"/>
<evidence type="ECO:0000313" key="1">
    <source>
        <dbReference type="EMBL" id="MFD2891482.1"/>
    </source>
</evidence>
<dbReference type="EMBL" id="JBHUPC010000012">
    <property type="protein sequence ID" value="MFD2891482.1"/>
    <property type="molecule type" value="Genomic_DNA"/>
</dbReference>
<dbReference type="Proteomes" id="UP001597534">
    <property type="component" value="Unassembled WGS sequence"/>
</dbReference>
<sequence>MKKYILLTLSIVLSASFWNCEKDDICAEGTPTTPNLVIEFYDTTTGEVKNVTNLGVIATGQESGFSYSNVSKIIFPLKTFQDTTVIQFVQNGTDEDTTNDNSDEITFNYMRLETYVSRACGFKTTFELDSTEGAVLTTDTDNWIQNITIAQPSIIDENETHIKIYF</sequence>